<keyword evidence="7 11" id="KW-0319">Glycerol metabolism</keyword>
<sequence>MKRLSGWDAVLLYSETPNVHMHTIKVAIIELDPERRGFTIDAFRQVIAGRMDKLVPLGYQLIDVPFKFHHPMWRENCEVDFEYHIRPWKLDPPGGRRELDEAIGKIASTPLDRAHPLWEMYFVEGLANDRIAVVLKIHHALADGVASANLMAHGMDLMPTPQSGSYQSDPAPSKRELVSAAFVDHMRHIGRIPATIRYTAQGVRRVRRSSRKLSPELTMPFTPPPTFMNHMLTPERRFATATLALADVKATGKKLGATINDMVLAMSSGALRTLLLRYDGKAVPLLASVPVSFNFDPERISGNYFSGMMVAIPADLDDPLERVQAAHDNAVWAKESHQLLGPELISRWAAYWPPSGTEALFRYLASRDGQNKVLNLNISNVPGPRERGRVGGALVTEIYSVGPLTAGSGLNITVWSYVDQLNISVLSDGATVKDPHEVTEAMVADFLQIRRAAGISEDLTVIAGAMAPA</sequence>
<evidence type="ECO:0000256" key="8">
    <source>
        <dbReference type="ARBA" id="ARBA00023098"/>
    </source>
</evidence>
<feature type="domain" description="O-acyltransferase WSD1-like N-terminal" evidence="12">
    <location>
        <begin position="4"/>
        <end position="263"/>
    </location>
</feature>
<keyword evidence="9 11" id="KW-0012">Acyltransferase</keyword>
<evidence type="ECO:0000256" key="6">
    <source>
        <dbReference type="ARBA" id="ARBA00022679"/>
    </source>
</evidence>
<dbReference type="EC" id="2.3.1.20" evidence="4 11"/>
<evidence type="ECO:0000256" key="4">
    <source>
        <dbReference type="ARBA" id="ARBA00013244"/>
    </source>
</evidence>
<dbReference type="InterPro" id="IPR009721">
    <property type="entry name" value="O-acyltransferase_WSD1_C"/>
</dbReference>
<gene>
    <name evidence="14" type="ORF">A5640_20085</name>
</gene>
<dbReference type="PANTHER" id="PTHR31650:SF1">
    <property type="entry name" value="WAX ESTER SYNTHASE_DIACYLGLYCEROL ACYLTRANSFERASE 4-RELATED"/>
    <property type="match status" value="1"/>
</dbReference>
<dbReference type="GO" id="GO:0004144">
    <property type="term" value="F:diacylglycerol O-acyltransferase activity"/>
    <property type="evidence" value="ECO:0007669"/>
    <property type="project" value="UniProtKB-EC"/>
</dbReference>
<dbReference type="InterPro" id="IPR023213">
    <property type="entry name" value="CAT-like_dom_sf"/>
</dbReference>
<comment type="pathway">
    <text evidence="1 11">Glycerolipid metabolism; triacylglycerol biosynthesis.</text>
</comment>
<comment type="pathway">
    <text evidence="2">Lipid metabolism.</text>
</comment>
<dbReference type="Pfam" id="PF06974">
    <property type="entry name" value="WS_DGAT_C"/>
    <property type="match status" value="1"/>
</dbReference>
<feature type="domain" description="O-acyltransferase WSD1 C-terminal" evidence="13">
    <location>
        <begin position="302"/>
        <end position="449"/>
    </location>
</feature>
<evidence type="ECO:0000256" key="11">
    <source>
        <dbReference type="RuleBase" id="RU361241"/>
    </source>
</evidence>
<dbReference type="UniPathway" id="UPA00282"/>
<dbReference type="InterPro" id="IPR004255">
    <property type="entry name" value="O-acyltransferase_WSD1_N"/>
</dbReference>
<keyword evidence="6 11" id="KW-0808">Transferase</keyword>
<evidence type="ECO:0000256" key="1">
    <source>
        <dbReference type="ARBA" id="ARBA00004771"/>
    </source>
</evidence>
<name>A0A1A3HIV1_MYCAS</name>
<keyword evidence="5 11" id="KW-0444">Lipid biosynthesis</keyword>
<dbReference type="EMBL" id="LZLM01000103">
    <property type="protein sequence ID" value="OBJ82809.1"/>
    <property type="molecule type" value="Genomic_DNA"/>
</dbReference>
<evidence type="ECO:0000256" key="3">
    <source>
        <dbReference type="ARBA" id="ARBA00009587"/>
    </source>
</evidence>
<evidence type="ECO:0000256" key="7">
    <source>
        <dbReference type="ARBA" id="ARBA00022798"/>
    </source>
</evidence>
<dbReference type="Proteomes" id="UP000093925">
    <property type="component" value="Unassembled WGS sequence"/>
</dbReference>
<dbReference type="Pfam" id="PF03007">
    <property type="entry name" value="WS_DGAT_cat"/>
    <property type="match status" value="1"/>
</dbReference>
<organism evidence="14 15">
    <name type="scientific">Mycobacterium asiaticum</name>
    <dbReference type="NCBI Taxonomy" id="1790"/>
    <lineage>
        <taxon>Bacteria</taxon>
        <taxon>Bacillati</taxon>
        <taxon>Actinomycetota</taxon>
        <taxon>Actinomycetes</taxon>
        <taxon>Mycobacteriales</taxon>
        <taxon>Mycobacteriaceae</taxon>
        <taxon>Mycobacterium</taxon>
    </lineage>
</organism>
<evidence type="ECO:0000313" key="15">
    <source>
        <dbReference type="Proteomes" id="UP000093925"/>
    </source>
</evidence>
<dbReference type="GO" id="GO:0019432">
    <property type="term" value="P:triglyceride biosynthetic process"/>
    <property type="evidence" value="ECO:0007669"/>
    <property type="project" value="UniProtKB-UniPathway"/>
</dbReference>
<dbReference type="NCBIfam" id="TIGR02946">
    <property type="entry name" value="acyl_WS_DGAT"/>
    <property type="match status" value="1"/>
</dbReference>
<evidence type="ECO:0000259" key="13">
    <source>
        <dbReference type="Pfam" id="PF06974"/>
    </source>
</evidence>
<evidence type="ECO:0000256" key="10">
    <source>
        <dbReference type="ARBA" id="ARBA00048109"/>
    </source>
</evidence>
<evidence type="ECO:0000259" key="12">
    <source>
        <dbReference type="Pfam" id="PF03007"/>
    </source>
</evidence>
<dbReference type="GO" id="GO:0006071">
    <property type="term" value="P:glycerol metabolic process"/>
    <property type="evidence" value="ECO:0007669"/>
    <property type="project" value="UniProtKB-KW"/>
</dbReference>
<dbReference type="InterPro" id="IPR014292">
    <property type="entry name" value="Acyl_transf_WS/DGAT"/>
</dbReference>
<evidence type="ECO:0000256" key="2">
    <source>
        <dbReference type="ARBA" id="ARBA00005189"/>
    </source>
</evidence>
<reference evidence="14 15" key="1">
    <citation type="submission" date="2016-06" db="EMBL/GenBank/DDBJ databases">
        <authorList>
            <person name="Kjaerup R.B."/>
            <person name="Dalgaard T.S."/>
            <person name="Juul-Madsen H.R."/>
        </authorList>
    </citation>
    <scope>NUCLEOTIDE SEQUENCE [LARGE SCALE GENOMIC DNA]</scope>
    <source>
        <strain evidence="14 15">1276495.2</strain>
    </source>
</reference>
<dbReference type="Gene3D" id="3.30.559.30">
    <property type="entry name" value="Nonribosomal peptide synthetase, condensation domain"/>
    <property type="match status" value="1"/>
</dbReference>
<dbReference type="RefSeq" id="WP_065141183.1">
    <property type="nucleotide sequence ID" value="NZ_LZLF01000439.1"/>
</dbReference>
<dbReference type="GO" id="GO:0051701">
    <property type="term" value="P:biological process involved in interaction with host"/>
    <property type="evidence" value="ECO:0007669"/>
    <property type="project" value="TreeGrafter"/>
</dbReference>
<dbReference type="AlphaFoldDB" id="A0A1A3HIV1"/>
<comment type="similarity">
    <text evidence="3 11">Belongs to the long-chain O-acyltransferase family.</text>
</comment>
<dbReference type="PANTHER" id="PTHR31650">
    <property type="entry name" value="O-ACYLTRANSFERASE (WSD1-LIKE) FAMILY PROTEIN"/>
    <property type="match status" value="1"/>
</dbReference>
<dbReference type="GO" id="GO:0071731">
    <property type="term" value="P:response to nitric oxide"/>
    <property type="evidence" value="ECO:0007669"/>
    <property type="project" value="TreeGrafter"/>
</dbReference>
<comment type="catalytic activity">
    <reaction evidence="10 11">
        <text>an acyl-CoA + a 1,2-diacyl-sn-glycerol = a triacyl-sn-glycerol + CoA</text>
        <dbReference type="Rhea" id="RHEA:10868"/>
        <dbReference type="ChEBI" id="CHEBI:17815"/>
        <dbReference type="ChEBI" id="CHEBI:57287"/>
        <dbReference type="ChEBI" id="CHEBI:58342"/>
        <dbReference type="ChEBI" id="CHEBI:64615"/>
        <dbReference type="EC" id="2.3.1.20"/>
    </reaction>
</comment>
<proteinExistence type="inferred from homology"/>
<protein>
    <recommendedName>
        <fullName evidence="4 11">Diacylglycerol O-acyltransferase</fullName>
        <ecNumber evidence="4 11">2.3.1.20</ecNumber>
    </recommendedName>
</protein>
<dbReference type="SUPFAM" id="SSF52777">
    <property type="entry name" value="CoA-dependent acyltransferases"/>
    <property type="match status" value="1"/>
</dbReference>
<dbReference type="InterPro" id="IPR045034">
    <property type="entry name" value="O-acyltransferase_WSD1-like"/>
</dbReference>
<evidence type="ECO:0000313" key="14">
    <source>
        <dbReference type="EMBL" id="OBJ82809.1"/>
    </source>
</evidence>
<keyword evidence="8 11" id="KW-0443">Lipid metabolism</keyword>
<dbReference type="GO" id="GO:0001666">
    <property type="term" value="P:response to hypoxia"/>
    <property type="evidence" value="ECO:0007669"/>
    <property type="project" value="TreeGrafter"/>
</dbReference>
<dbReference type="Gene3D" id="3.30.559.10">
    <property type="entry name" value="Chloramphenicol acetyltransferase-like domain"/>
    <property type="match status" value="1"/>
</dbReference>
<evidence type="ECO:0000256" key="5">
    <source>
        <dbReference type="ARBA" id="ARBA00022516"/>
    </source>
</evidence>
<evidence type="ECO:0000256" key="9">
    <source>
        <dbReference type="ARBA" id="ARBA00023315"/>
    </source>
</evidence>
<accession>A0A1A3HIV1</accession>
<dbReference type="GO" id="GO:0005886">
    <property type="term" value="C:plasma membrane"/>
    <property type="evidence" value="ECO:0007669"/>
    <property type="project" value="TreeGrafter"/>
</dbReference>
<comment type="caution">
    <text evidence="14">The sequence shown here is derived from an EMBL/GenBank/DDBJ whole genome shotgun (WGS) entry which is preliminary data.</text>
</comment>